<dbReference type="OMA" id="MGCGSTN"/>
<keyword evidence="2" id="KW-1185">Reference proteome</keyword>
<reference evidence="1" key="1">
    <citation type="submission" date="2021-01" db="EMBL/GenBank/DDBJ databases">
        <authorList>
            <consortium name="Genoscope - CEA"/>
            <person name="William W."/>
        </authorList>
    </citation>
    <scope>NUCLEOTIDE SEQUENCE</scope>
</reference>
<organism evidence="1 2">
    <name type="scientific">Paramecium primaurelia</name>
    <dbReference type="NCBI Taxonomy" id="5886"/>
    <lineage>
        <taxon>Eukaryota</taxon>
        <taxon>Sar</taxon>
        <taxon>Alveolata</taxon>
        <taxon>Ciliophora</taxon>
        <taxon>Intramacronucleata</taxon>
        <taxon>Oligohymenophorea</taxon>
        <taxon>Peniculida</taxon>
        <taxon>Parameciidae</taxon>
        <taxon>Paramecium</taxon>
    </lineage>
</organism>
<comment type="caution">
    <text evidence="1">The sequence shown here is derived from an EMBL/GenBank/DDBJ whole genome shotgun (WGS) entry which is preliminary data.</text>
</comment>
<sequence>MGCGSTNQKRTSLIIIIDSPPPSLPSSMHIIDLPTNQTFNLGAKLQQFEKSNLALMLSSQPTNEEKDQQKH</sequence>
<evidence type="ECO:0000313" key="1">
    <source>
        <dbReference type="EMBL" id="CAD8080828.1"/>
    </source>
</evidence>
<evidence type="ECO:0000313" key="2">
    <source>
        <dbReference type="Proteomes" id="UP000688137"/>
    </source>
</evidence>
<gene>
    <name evidence="1" type="ORF">PPRIM_AZ9-3.1.T0640185</name>
</gene>
<dbReference type="AlphaFoldDB" id="A0A8S1MKE9"/>
<protein>
    <submittedName>
        <fullName evidence="1">Uncharacterized protein</fullName>
    </submittedName>
</protein>
<name>A0A8S1MKE9_PARPR</name>
<dbReference type="EMBL" id="CAJJDM010000066">
    <property type="protein sequence ID" value="CAD8080828.1"/>
    <property type="molecule type" value="Genomic_DNA"/>
</dbReference>
<proteinExistence type="predicted"/>
<dbReference type="Proteomes" id="UP000688137">
    <property type="component" value="Unassembled WGS sequence"/>
</dbReference>
<accession>A0A8S1MKE9</accession>